<dbReference type="SMART" id="SM00864">
    <property type="entry name" value="Tubulin"/>
    <property type="match status" value="1"/>
</dbReference>
<feature type="transmembrane region" description="Helical" evidence="6">
    <location>
        <begin position="1534"/>
        <end position="1556"/>
    </location>
</feature>
<dbReference type="InterPro" id="IPR017975">
    <property type="entry name" value="Tubulin_CS"/>
</dbReference>
<dbReference type="InterPro" id="IPR036259">
    <property type="entry name" value="MFS_trans_sf"/>
</dbReference>
<keyword evidence="9" id="KW-1185">Reference proteome</keyword>
<evidence type="ECO:0000256" key="6">
    <source>
        <dbReference type="SAM" id="Phobius"/>
    </source>
</evidence>
<dbReference type="GO" id="GO:0005525">
    <property type="term" value="F:GTP binding"/>
    <property type="evidence" value="ECO:0007669"/>
    <property type="project" value="UniProtKB-KW"/>
</dbReference>
<feature type="transmembrane region" description="Helical" evidence="6">
    <location>
        <begin position="1452"/>
        <end position="1473"/>
    </location>
</feature>
<dbReference type="GO" id="GO:0022857">
    <property type="term" value="F:transmembrane transporter activity"/>
    <property type="evidence" value="ECO:0007669"/>
    <property type="project" value="InterPro"/>
</dbReference>
<evidence type="ECO:0000313" key="9">
    <source>
        <dbReference type="Proteomes" id="UP000186817"/>
    </source>
</evidence>
<dbReference type="GO" id="GO:0005874">
    <property type="term" value="C:microtubule"/>
    <property type="evidence" value="ECO:0007669"/>
    <property type="project" value="UniProtKB-KW"/>
</dbReference>
<evidence type="ECO:0000256" key="1">
    <source>
        <dbReference type="ARBA" id="ARBA00009636"/>
    </source>
</evidence>
<dbReference type="Pfam" id="PF00091">
    <property type="entry name" value="Tubulin"/>
    <property type="match status" value="1"/>
</dbReference>
<dbReference type="InterPro" id="IPR000217">
    <property type="entry name" value="Tubulin"/>
</dbReference>
<keyword evidence="2" id="KW-0493">Microtubule</keyword>
<dbReference type="EMBL" id="LSRX01000531">
    <property type="protein sequence ID" value="OLP94744.1"/>
    <property type="molecule type" value="Genomic_DNA"/>
</dbReference>
<feature type="transmembrane region" description="Helical" evidence="6">
    <location>
        <begin position="1479"/>
        <end position="1497"/>
    </location>
</feature>
<keyword evidence="6" id="KW-1133">Transmembrane helix</keyword>
<evidence type="ECO:0000256" key="3">
    <source>
        <dbReference type="ARBA" id="ARBA00022741"/>
    </source>
</evidence>
<dbReference type="PROSITE" id="PS00227">
    <property type="entry name" value="TUBULIN"/>
    <property type="match status" value="1"/>
</dbReference>
<feature type="transmembrane region" description="Helical" evidence="6">
    <location>
        <begin position="1385"/>
        <end position="1406"/>
    </location>
</feature>
<feature type="domain" description="Tubulin/FtsZ GTPase" evidence="7">
    <location>
        <begin position="668"/>
        <end position="868"/>
    </location>
</feature>
<feature type="transmembrane region" description="Helical" evidence="6">
    <location>
        <begin position="1568"/>
        <end position="1593"/>
    </location>
</feature>
<protein>
    <submittedName>
        <fullName evidence="8">Tubulin delta chain</fullName>
    </submittedName>
</protein>
<accession>A0A1Q9DHT3</accession>
<evidence type="ECO:0000259" key="7">
    <source>
        <dbReference type="SMART" id="SM00864"/>
    </source>
</evidence>
<feature type="compositionally biased region" description="Basic residues" evidence="5">
    <location>
        <begin position="297"/>
        <end position="314"/>
    </location>
</feature>
<feature type="compositionally biased region" description="Polar residues" evidence="5">
    <location>
        <begin position="1138"/>
        <end position="1154"/>
    </location>
</feature>
<dbReference type="Proteomes" id="UP000186817">
    <property type="component" value="Unassembled WGS sequence"/>
</dbReference>
<name>A0A1Q9DHT3_SYMMI</name>
<feature type="region of interest" description="Disordered" evidence="5">
    <location>
        <begin position="266"/>
        <end position="412"/>
    </location>
</feature>
<dbReference type="SUPFAM" id="SSF103473">
    <property type="entry name" value="MFS general substrate transporter"/>
    <property type="match status" value="1"/>
</dbReference>
<organism evidence="8 9">
    <name type="scientific">Symbiodinium microadriaticum</name>
    <name type="common">Dinoflagellate</name>
    <name type="synonym">Zooxanthella microadriatica</name>
    <dbReference type="NCBI Taxonomy" id="2951"/>
    <lineage>
        <taxon>Eukaryota</taxon>
        <taxon>Sar</taxon>
        <taxon>Alveolata</taxon>
        <taxon>Dinophyceae</taxon>
        <taxon>Suessiales</taxon>
        <taxon>Symbiodiniaceae</taxon>
        <taxon>Symbiodinium</taxon>
    </lineage>
</organism>
<keyword evidence="6" id="KW-0812">Transmembrane</keyword>
<feature type="compositionally biased region" description="Low complexity" evidence="5">
    <location>
        <begin position="342"/>
        <end position="365"/>
    </location>
</feature>
<dbReference type="GO" id="GO:0007017">
    <property type="term" value="P:microtubule-based process"/>
    <property type="evidence" value="ECO:0007669"/>
    <property type="project" value="InterPro"/>
</dbReference>
<comment type="similarity">
    <text evidence="1">Belongs to the tubulin family.</text>
</comment>
<dbReference type="Pfam" id="PF07690">
    <property type="entry name" value="MFS_1"/>
    <property type="match status" value="1"/>
</dbReference>
<dbReference type="Gene3D" id="1.20.1250.20">
    <property type="entry name" value="MFS general substrate transporter like domains"/>
    <property type="match status" value="2"/>
</dbReference>
<dbReference type="OrthoDB" id="438891at2759"/>
<keyword evidence="6" id="KW-0472">Membrane</keyword>
<feature type="compositionally biased region" description="Polar residues" evidence="5">
    <location>
        <begin position="331"/>
        <end position="340"/>
    </location>
</feature>
<gene>
    <name evidence="8" type="primary">tubd1</name>
    <name evidence="8" type="ORF">AK812_SmicGene23221</name>
</gene>
<keyword evidence="3" id="KW-0547">Nucleotide-binding</keyword>
<comment type="caution">
    <text evidence="8">The sequence shown here is derived from an EMBL/GenBank/DDBJ whole genome shotgun (WGS) entry which is preliminary data.</text>
</comment>
<dbReference type="PRINTS" id="PR01161">
    <property type="entry name" value="TUBULIN"/>
</dbReference>
<feature type="region of interest" description="Disordered" evidence="5">
    <location>
        <begin position="1138"/>
        <end position="1220"/>
    </location>
</feature>
<reference evidence="8 9" key="1">
    <citation type="submission" date="2016-02" db="EMBL/GenBank/DDBJ databases">
        <title>Genome analysis of coral dinoflagellate symbionts highlights evolutionary adaptations to a symbiotic lifestyle.</title>
        <authorList>
            <person name="Aranda M."/>
            <person name="Li Y."/>
            <person name="Liew Y.J."/>
            <person name="Baumgarten S."/>
            <person name="Simakov O."/>
            <person name="Wilson M."/>
            <person name="Piel J."/>
            <person name="Ashoor H."/>
            <person name="Bougouffa S."/>
            <person name="Bajic V.B."/>
            <person name="Ryu T."/>
            <person name="Ravasi T."/>
            <person name="Bayer T."/>
            <person name="Micklem G."/>
            <person name="Kim H."/>
            <person name="Bhak J."/>
            <person name="Lajeunesse T.C."/>
            <person name="Voolstra C.R."/>
        </authorList>
    </citation>
    <scope>NUCLEOTIDE SEQUENCE [LARGE SCALE GENOMIC DNA]</scope>
    <source>
        <strain evidence="8 9">CCMP2467</strain>
    </source>
</reference>
<dbReference type="SUPFAM" id="SSF52490">
    <property type="entry name" value="Tubulin nucleotide-binding domain-like"/>
    <property type="match status" value="1"/>
</dbReference>
<keyword evidence="4" id="KW-0342">GTP-binding</keyword>
<feature type="transmembrane region" description="Helical" evidence="6">
    <location>
        <begin position="1509"/>
        <end position="1528"/>
    </location>
</feature>
<dbReference type="InterPro" id="IPR003008">
    <property type="entry name" value="Tubulin_FtsZ_GTPase"/>
</dbReference>
<dbReference type="Gene3D" id="3.40.50.1440">
    <property type="entry name" value="Tubulin/FtsZ, GTPase domain"/>
    <property type="match status" value="1"/>
</dbReference>
<dbReference type="PANTHER" id="PTHR11588">
    <property type="entry name" value="TUBULIN"/>
    <property type="match status" value="1"/>
</dbReference>
<feature type="compositionally biased region" description="Basic and acidic residues" evidence="5">
    <location>
        <begin position="1186"/>
        <end position="1197"/>
    </location>
</feature>
<feature type="transmembrane region" description="Helical" evidence="6">
    <location>
        <begin position="1305"/>
        <end position="1328"/>
    </location>
</feature>
<dbReference type="InterPro" id="IPR011701">
    <property type="entry name" value="MFS"/>
</dbReference>
<sequence length="1620" mass="173092">MHQALSLSGLWYRYDGPRVQETISENWNLADGQNLRHEIAGAYSTHVASWCGLPTHPVLPFLTKQLRPGFRRVHILVPPDCVTFETYIVAAEFDPAGHNSRPDPVPLRPRESRNSLLGLEPAEMCKFNFLNWLRSPLRSWSTGYDDVLAWTLNFRREIYEECLPKYKDTVVNDVRADAAYDRPWLTNMPAKSHVARSAPLDMEARFDEMWSIYATKLGLLMNKLEPHSLDPELMPEKPPYRFNATTSWSVPRPILPPAELVILPQRKQMTTEGVPEERSESKVEVSTLGSKSTPSKSRSRSKGGSKEHSKRGRTKSKESGKIKSGACETLPNDSSTSSEKPTAGISASEISGSSSATAPTSAIPIVLEQEGVSEEPPVAQTADGKLEPPGDAAPDPGSGNDGLTAPANPQDPEIDLFEELPQLFGSNVHLPCGDIALGCTIYGVMAPPTDTDGGCPEPFDTILFVDVDGVLNVGIQDDGNAPILLKTNELDLARELCAAGYNGRDADTARRICALASHAADCFGSITYEALASQDQLSKVLLGRLALLIQEAGNRCHVVLSSSWRKKQHAGRRKVLEEELSQCLGRPFVFDGVTALLLPERHAVHRLAAIRMYLSDFAQKDRFTANVKVVVIDDFFLSPVSGWDCGDTSCQIGDALWPALAQERPGSPEFFRTRSAVCPRAILVDAEPKVVESVLCQDNGAYKFDPASAVTTQSGRGGNFALGYAGDSLGRASSLALDGDSEPLWAKAMERFRQQVEGCHGRHLGTYLAHSLGGGTGSGLGTRLAEEVRDAYPKASLLTTSILPISSGENPMQSYNAILALSCMQEVSDGIVLYENDMLLASADDSKTADYSSGTSLASMNSVLVRDLVPHLCPDSQPADLGEVLSAAVPLPSHKIVQAFSGEVLSSLGPPSSPKPVIDALRHVRCGDAHKSKCLIDLEHYPIARIESVTDAEAYLVRGMESSDLTAEVKILHCYEELATGGYRLQVSTGLSGSLLADAFEFLKPKDAVSPVHLEGGQKAKLVKEGAKKTSFFQVVANAFAMTLTRAANQFVRVRPVKRHIARPQVAGRAQCTMWMSSTLGAAPGIGPDPVALTNSSSWLSAALEKIPTFYAHEALPTLYRRPWPKALQRSPYEQVLSSTSADASRPRSATSGVATAKRLAGAVPSRNRPSSTSGRRGAKVSPKRQTAESKSKDPARPHSAASRLGRAATLPSVTQRPASRQNSPFAMGLYLDNHLVVCGSAKVLLSAAVASAYATFPLKSQAMGLSHTQRAEVLSAYPLLYLAMLFPAGAVCDRIEGARLAMALGLAGLAISVCGFGYSTSLVMLGMMRSAQGLASSAADVSSAALVAAVAGTRLGYMEGVLESCEALGWILGPPIGAFLYDSVGFAAANCIWGLLAAGLVAPVLHLATPGVCKLLEEEPESADNGEVQTDADLVSYARLLIRLSAQGSPIFAYGACSGAMYSGLALHNRAIGTQRSALLQLLVAVSYLVAAPVVGRQCDECAGDWAALSKKLAMGWAILFVGFGLLATDAGIPSMALGLLLLGLGEAFVLLPSYPRLTLECPHRPGLVSAVFNGMWALGQASGPFILALVSWSQAEITASCLALMLAGLFAALWLVQK</sequence>
<evidence type="ECO:0000256" key="2">
    <source>
        <dbReference type="ARBA" id="ARBA00022701"/>
    </source>
</evidence>
<evidence type="ECO:0000313" key="8">
    <source>
        <dbReference type="EMBL" id="OLP94744.1"/>
    </source>
</evidence>
<evidence type="ECO:0000256" key="5">
    <source>
        <dbReference type="SAM" id="MobiDB-lite"/>
    </source>
</evidence>
<feature type="transmembrane region" description="Helical" evidence="6">
    <location>
        <begin position="1599"/>
        <end position="1618"/>
    </location>
</feature>
<proteinExistence type="inferred from homology"/>
<feature type="transmembrane region" description="Helical" evidence="6">
    <location>
        <begin position="1275"/>
        <end position="1293"/>
    </location>
</feature>
<dbReference type="InterPro" id="IPR036525">
    <property type="entry name" value="Tubulin/FtsZ_GTPase_sf"/>
</dbReference>
<evidence type="ECO:0000256" key="4">
    <source>
        <dbReference type="ARBA" id="ARBA00023134"/>
    </source>
</evidence>